<name>Q1IVE7_KORVE</name>
<dbReference type="InterPro" id="IPR003538">
    <property type="entry name" value="TonB"/>
</dbReference>
<feature type="transmembrane region" description="Helical" evidence="10">
    <location>
        <begin position="21"/>
        <end position="42"/>
    </location>
</feature>
<dbReference type="Gene3D" id="3.30.1150.10">
    <property type="match status" value="1"/>
</dbReference>
<dbReference type="SUPFAM" id="SSF74653">
    <property type="entry name" value="TolA/TonB C-terminal domain"/>
    <property type="match status" value="1"/>
</dbReference>
<keyword evidence="7" id="KW-0653">Protein transport</keyword>
<dbReference type="GO" id="GO:0015891">
    <property type="term" value="P:siderophore transport"/>
    <property type="evidence" value="ECO:0007669"/>
    <property type="project" value="InterPro"/>
</dbReference>
<dbReference type="GO" id="GO:0030288">
    <property type="term" value="C:outer membrane-bounded periplasmic space"/>
    <property type="evidence" value="ECO:0007669"/>
    <property type="project" value="InterPro"/>
</dbReference>
<keyword evidence="9 10" id="KW-0472">Membrane</keyword>
<dbReference type="InterPro" id="IPR051045">
    <property type="entry name" value="TonB-dependent_transducer"/>
</dbReference>
<dbReference type="OrthoDB" id="123206at2"/>
<dbReference type="STRING" id="204669.Acid345_0148"/>
<feature type="domain" description="TonB C-terminal" evidence="11">
    <location>
        <begin position="154"/>
        <end position="244"/>
    </location>
</feature>
<dbReference type="HOGENOM" id="CLU_1133161_0_0_0"/>
<evidence type="ECO:0000313" key="13">
    <source>
        <dbReference type="Proteomes" id="UP000002432"/>
    </source>
</evidence>
<keyword evidence="13" id="KW-1185">Reference proteome</keyword>
<evidence type="ECO:0000256" key="4">
    <source>
        <dbReference type="ARBA" id="ARBA00022475"/>
    </source>
</evidence>
<comment type="similarity">
    <text evidence="2">Belongs to the TonB family.</text>
</comment>
<evidence type="ECO:0000259" key="11">
    <source>
        <dbReference type="PROSITE" id="PS52015"/>
    </source>
</evidence>
<evidence type="ECO:0000256" key="8">
    <source>
        <dbReference type="ARBA" id="ARBA00022989"/>
    </source>
</evidence>
<dbReference type="RefSeq" id="WP_011520955.1">
    <property type="nucleotide sequence ID" value="NC_008009.1"/>
</dbReference>
<evidence type="ECO:0000256" key="3">
    <source>
        <dbReference type="ARBA" id="ARBA00022448"/>
    </source>
</evidence>
<dbReference type="Proteomes" id="UP000002432">
    <property type="component" value="Chromosome"/>
</dbReference>
<evidence type="ECO:0000256" key="6">
    <source>
        <dbReference type="ARBA" id="ARBA00022692"/>
    </source>
</evidence>
<protein>
    <submittedName>
        <fullName evidence="12">Outer membrane transport energization protein TonB</fullName>
    </submittedName>
</protein>
<evidence type="ECO:0000256" key="9">
    <source>
        <dbReference type="ARBA" id="ARBA00023136"/>
    </source>
</evidence>
<reference evidence="12 13" key="1">
    <citation type="journal article" date="2009" name="Appl. Environ. Microbiol.">
        <title>Three genomes from the phylum Acidobacteria provide insight into the lifestyles of these microorganisms in soils.</title>
        <authorList>
            <person name="Ward N.L."/>
            <person name="Challacombe J.F."/>
            <person name="Janssen P.H."/>
            <person name="Henrissat B."/>
            <person name="Coutinho P.M."/>
            <person name="Wu M."/>
            <person name="Xie G."/>
            <person name="Haft D.H."/>
            <person name="Sait M."/>
            <person name="Badger J."/>
            <person name="Barabote R.D."/>
            <person name="Bradley B."/>
            <person name="Brettin T.S."/>
            <person name="Brinkac L.M."/>
            <person name="Bruce D."/>
            <person name="Creasy T."/>
            <person name="Daugherty S.C."/>
            <person name="Davidsen T.M."/>
            <person name="DeBoy R.T."/>
            <person name="Detter J.C."/>
            <person name="Dodson R.J."/>
            <person name="Durkin A.S."/>
            <person name="Ganapathy A."/>
            <person name="Gwinn-Giglio M."/>
            <person name="Han C.S."/>
            <person name="Khouri H."/>
            <person name="Kiss H."/>
            <person name="Kothari S.P."/>
            <person name="Madupu R."/>
            <person name="Nelson K.E."/>
            <person name="Nelson W.C."/>
            <person name="Paulsen I."/>
            <person name="Penn K."/>
            <person name="Ren Q."/>
            <person name="Rosovitz M.J."/>
            <person name="Selengut J.D."/>
            <person name="Shrivastava S."/>
            <person name="Sullivan S.A."/>
            <person name="Tapia R."/>
            <person name="Thompson L.S."/>
            <person name="Watkins K.L."/>
            <person name="Yang Q."/>
            <person name="Yu C."/>
            <person name="Zafar N."/>
            <person name="Zhou L."/>
            <person name="Kuske C.R."/>
        </authorList>
    </citation>
    <scope>NUCLEOTIDE SEQUENCE [LARGE SCALE GENOMIC DNA]</scope>
    <source>
        <strain evidence="12 13">Ellin345</strain>
    </source>
</reference>
<evidence type="ECO:0000313" key="12">
    <source>
        <dbReference type="EMBL" id="ABF39153.1"/>
    </source>
</evidence>
<evidence type="ECO:0000256" key="1">
    <source>
        <dbReference type="ARBA" id="ARBA00004383"/>
    </source>
</evidence>
<dbReference type="PRINTS" id="PR01374">
    <property type="entry name" value="TONBPROTEIN"/>
</dbReference>
<keyword evidence="5" id="KW-0997">Cell inner membrane</keyword>
<keyword evidence="3" id="KW-0813">Transport</keyword>
<keyword evidence="8 10" id="KW-1133">Transmembrane helix</keyword>
<evidence type="ECO:0000256" key="5">
    <source>
        <dbReference type="ARBA" id="ARBA00022519"/>
    </source>
</evidence>
<comment type="subcellular location">
    <subcellularLocation>
        <location evidence="1">Cell inner membrane</location>
        <topology evidence="1">Single-pass membrane protein</topology>
        <orientation evidence="1">Periplasmic side</orientation>
    </subcellularLocation>
</comment>
<dbReference type="EMBL" id="CP000360">
    <property type="protein sequence ID" value="ABF39153.1"/>
    <property type="molecule type" value="Genomic_DNA"/>
</dbReference>
<dbReference type="eggNOG" id="COG0810">
    <property type="taxonomic scope" value="Bacteria"/>
</dbReference>
<dbReference type="GO" id="GO:0031992">
    <property type="term" value="F:energy transducer activity"/>
    <property type="evidence" value="ECO:0007669"/>
    <property type="project" value="InterPro"/>
</dbReference>
<dbReference type="GO" id="GO:0005886">
    <property type="term" value="C:plasma membrane"/>
    <property type="evidence" value="ECO:0007669"/>
    <property type="project" value="UniProtKB-SubCell"/>
</dbReference>
<dbReference type="Pfam" id="PF03544">
    <property type="entry name" value="TonB_C"/>
    <property type="match status" value="1"/>
</dbReference>
<dbReference type="AlphaFoldDB" id="Q1IVE7"/>
<sequence>MFEDSLLESGGRLKTKSKTTTTIAFIVQIALVGVLVLIPLIYTEALPKGQLTTFLVAPPPPPPPPPPPAAAPVHVVKKIETDLNNGQLRQPTAIPKKVAMIKEDEPPPSSAGVMGGVAGGVPGGSMNGVIGGIVSSAPAPVVKMATPQKVRVSQGVSEGLLLHKVTPNYPALAKQARIQGSVVLQATIGKDGSIQNLRVLSGHPMLTQSALDAVKQWKYKPYLLNGEAVEVETTVQVNFTLSGG</sequence>
<organism evidence="12 13">
    <name type="scientific">Koribacter versatilis (strain Ellin345)</name>
    <dbReference type="NCBI Taxonomy" id="204669"/>
    <lineage>
        <taxon>Bacteria</taxon>
        <taxon>Pseudomonadati</taxon>
        <taxon>Acidobacteriota</taxon>
        <taxon>Terriglobia</taxon>
        <taxon>Terriglobales</taxon>
        <taxon>Candidatus Korobacteraceae</taxon>
        <taxon>Candidatus Korobacter</taxon>
    </lineage>
</organism>
<evidence type="ECO:0000256" key="2">
    <source>
        <dbReference type="ARBA" id="ARBA00006555"/>
    </source>
</evidence>
<keyword evidence="6 10" id="KW-0812">Transmembrane</keyword>
<keyword evidence="4" id="KW-1003">Cell membrane</keyword>
<dbReference type="EnsemblBacteria" id="ABF39153">
    <property type="protein sequence ID" value="ABF39153"/>
    <property type="gene ID" value="Acid345_0148"/>
</dbReference>
<dbReference type="PROSITE" id="PS52015">
    <property type="entry name" value="TONB_CTD"/>
    <property type="match status" value="1"/>
</dbReference>
<dbReference type="InterPro" id="IPR037682">
    <property type="entry name" value="TonB_C"/>
</dbReference>
<dbReference type="GO" id="GO:0055085">
    <property type="term" value="P:transmembrane transport"/>
    <property type="evidence" value="ECO:0007669"/>
    <property type="project" value="InterPro"/>
</dbReference>
<dbReference type="NCBIfam" id="TIGR01352">
    <property type="entry name" value="tonB_Cterm"/>
    <property type="match status" value="1"/>
</dbReference>
<dbReference type="InterPro" id="IPR006260">
    <property type="entry name" value="TonB/TolA_C"/>
</dbReference>
<proteinExistence type="inferred from homology"/>
<evidence type="ECO:0000256" key="7">
    <source>
        <dbReference type="ARBA" id="ARBA00022927"/>
    </source>
</evidence>
<accession>Q1IVE7</accession>
<dbReference type="KEGG" id="aba:Acid345_0148"/>
<evidence type="ECO:0000256" key="10">
    <source>
        <dbReference type="SAM" id="Phobius"/>
    </source>
</evidence>
<gene>
    <name evidence="12" type="ordered locus">Acid345_0148</name>
</gene>
<dbReference type="GO" id="GO:0015031">
    <property type="term" value="P:protein transport"/>
    <property type="evidence" value="ECO:0007669"/>
    <property type="project" value="UniProtKB-KW"/>
</dbReference>
<dbReference type="PANTHER" id="PTHR33446">
    <property type="entry name" value="PROTEIN TONB-RELATED"/>
    <property type="match status" value="1"/>
</dbReference>